<evidence type="ECO:0000313" key="2">
    <source>
        <dbReference type="Proteomes" id="UP000235963"/>
    </source>
</evidence>
<protein>
    <submittedName>
        <fullName evidence="1">Uncharacterized protein</fullName>
    </submittedName>
</protein>
<keyword evidence="2" id="KW-1185">Reference proteome</keyword>
<evidence type="ECO:0000313" key="1">
    <source>
        <dbReference type="EMBL" id="PND47383.1"/>
    </source>
</evidence>
<accession>A0A2N8LB40</accession>
<comment type="caution">
    <text evidence="1">The sequence shown here is derived from an EMBL/GenBank/DDBJ whole genome shotgun (WGS) entry which is preliminary data.</text>
</comment>
<name>A0A2N8LB40_9STRE</name>
<dbReference type="AlphaFoldDB" id="A0A2N8LB40"/>
<sequence length="127" mass="15093">MLSGYKFKKVRRRVSKRSTQVFFDFTEAEVIKFITLSQLISKTNKLDDSINEVWGDSKAQSERDIKSELEILSDDFYKFLFEAEDSIFQLKRSNQSLQKRVKYLTERLYTLENEKDSSILNKLKRGF</sequence>
<dbReference type="RefSeq" id="WP_102777862.1">
    <property type="nucleotide sequence ID" value="NZ_CBCSGP010000003.1"/>
</dbReference>
<dbReference type="EMBL" id="LOCM01000028">
    <property type="protein sequence ID" value="PND47383.1"/>
    <property type="molecule type" value="Genomic_DNA"/>
</dbReference>
<proteinExistence type="predicted"/>
<organism evidence="1 2">
    <name type="scientific">Streptococcus penaeicida</name>
    <dbReference type="NCBI Taxonomy" id="1765960"/>
    <lineage>
        <taxon>Bacteria</taxon>
        <taxon>Bacillati</taxon>
        <taxon>Bacillota</taxon>
        <taxon>Bacilli</taxon>
        <taxon>Lactobacillales</taxon>
        <taxon>Streptococcaceae</taxon>
        <taxon>Streptococcus</taxon>
    </lineage>
</organism>
<reference evidence="1 2" key="1">
    <citation type="submission" date="2015-12" db="EMBL/GenBank/DDBJ databases">
        <title>Streptococcus penaeicida sp. nov.</title>
        <authorList>
            <person name="Gomez-Gil B."/>
            <person name="Morales-Covarrubias M."/>
        </authorList>
    </citation>
    <scope>NUCLEOTIDE SEQUENCE [LARGE SCALE GENOMIC DNA]</scope>
    <source>
        <strain evidence="1 2">CAIM 1838</strain>
    </source>
</reference>
<gene>
    <name evidence="1" type="ORF">AT575_07705</name>
</gene>
<dbReference type="OrthoDB" id="2222747at2"/>
<dbReference type="Proteomes" id="UP000235963">
    <property type="component" value="Unassembled WGS sequence"/>
</dbReference>